<evidence type="ECO:0000256" key="5">
    <source>
        <dbReference type="ARBA" id="ARBA00023136"/>
    </source>
</evidence>
<evidence type="ECO:0000256" key="4">
    <source>
        <dbReference type="ARBA" id="ARBA00022989"/>
    </source>
</evidence>
<keyword evidence="2" id="KW-1003">Cell membrane</keyword>
<keyword evidence="3 7" id="KW-0812">Transmembrane</keyword>
<evidence type="ECO:0000256" key="1">
    <source>
        <dbReference type="ARBA" id="ARBA00004651"/>
    </source>
</evidence>
<keyword evidence="5 7" id="KW-0472">Membrane</keyword>
<evidence type="ECO:0000313" key="11">
    <source>
        <dbReference type="Proteomes" id="UP001203607"/>
    </source>
</evidence>
<dbReference type="PANTHER" id="PTHR43738:SF2">
    <property type="entry name" value="ABC TRANSPORTER PERMEASE"/>
    <property type="match status" value="1"/>
</dbReference>
<proteinExistence type="predicted"/>
<evidence type="ECO:0000259" key="8">
    <source>
        <dbReference type="Pfam" id="PF02687"/>
    </source>
</evidence>
<gene>
    <name evidence="10" type="ORF">M3P19_11430</name>
</gene>
<feature type="domain" description="ABC3 transporter permease C-terminal" evidence="8">
    <location>
        <begin position="305"/>
        <end position="423"/>
    </location>
</feature>
<evidence type="ECO:0000256" key="2">
    <source>
        <dbReference type="ARBA" id="ARBA00022475"/>
    </source>
</evidence>
<keyword evidence="11" id="KW-1185">Reference proteome</keyword>
<comment type="caution">
    <text evidence="10">The sequence shown here is derived from an EMBL/GenBank/DDBJ whole genome shotgun (WGS) entry which is preliminary data.</text>
</comment>
<dbReference type="EMBL" id="JAMFMA010000002">
    <property type="protein sequence ID" value="MCL6274623.1"/>
    <property type="molecule type" value="Genomic_DNA"/>
</dbReference>
<reference evidence="10 11" key="1">
    <citation type="submission" date="2022-05" db="EMBL/GenBank/DDBJ databases">
        <authorList>
            <person name="Park J.-S."/>
        </authorList>
    </citation>
    <scope>NUCLEOTIDE SEQUENCE [LARGE SCALE GENOMIC DNA]</scope>
    <source>
        <strain evidence="10 11">2012CJ35-5</strain>
    </source>
</reference>
<dbReference type="PANTHER" id="PTHR43738">
    <property type="entry name" value="ABC TRANSPORTER, MEMBRANE PROTEIN"/>
    <property type="match status" value="1"/>
</dbReference>
<dbReference type="Pfam" id="PF12704">
    <property type="entry name" value="MacB_PCD"/>
    <property type="match status" value="1"/>
</dbReference>
<dbReference type="InterPro" id="IPR003838">
    <property type="entry name" value="ABC3_permease_C"/>
</dbReference>
<accession>A0ABT0PTB0</accession>
<protein>
    <submittedName>
        <fullName evidence="10">ABC transporter permease</fullName>
    </submittedName>
</protein>
<keyword evidence="4 7" id="KW-1133">Transmembrane helix</keyword>
<feature type="transmembrane region" description="Helical" evidence="7">
    <location>
        <begin position="397"/>
        <end position="419"/>
    </location>
</feature>
<evidence type="ECO:0000256" key="6">
    <source>
        <dbReference type="SAM" id="MobiDB-lite"/>
    </source>
</evidence>
<evidence type="ECO:0000259" key="9">
    <source>
        <dbReference type="Pfam" id="PF12704"/>
    </source>
</evidence>
<dbReference type="RefSeq" id="WP_249657799.1">
    <property type="nucleotide sequence ID" value="NZ_JAMFMA010000002.1"/>
</dbReference>
<dbReference type="Proteomes" id="UP001203607">
    <property type="component" value="Unassembled WGS sequence"/>
</dbReference>
<dbReference type="InterPro" id="IPR025857">
    <property type="entry name" value="MacB_PCD"/>
</dbReference>
<comment type="subcellular location">
    <subcellularLocation>
        <location evidence="1">Cell membrane</location>
        <topology evidence="1">Multi-pass membrane protein</topology>
    </subcellularLocation>
</comment>
<feature type="domain" description="MacB-like periplasmic core" evidence="9">
    <location>
        <begin position="19"/>
        <end position="201"/>
    </location>
</feature>
<feature type="transmembrane region" description="Helical" evidence="7">
    <location>
        <begin position="302"/>
        <end position="322"/>
    </location>
</feature>
<sequence>MSLAYLAFRNMVSKPLNLLLSLLLLVLSVSLVTFVLQFSKQLNRQLDKNIAPFDMVVGAKGSPLQLVLSSVLHVDDPTGNIPMEESEFLEKSPLVSEAIPVSYGDNHMGYRILGTTMGYLDKYNVSLSEGELFAKSFEVVVGSTVAKNLDLQLGSQFFGSHGLASNSIETHEDHPYTVTGILKSNGSVIDGLIITNLESVWESHDHDHEEQVGVDEEHHSKDVHDHKGEHDHDHEHVNEAHHHEEEDHEDREITAMLVTFRNPLAMVQLPRFINENTSMQAALPGFEIQRLMNLLGSGVKTINGIALAILLVSGLSIFISLLKTIRERRQELALLRTYGLSTFQLLGLVFLEGLFLTLLGFLLGWILGRAGIWAASFITQTNYGYGLEMNGPDTNEMILFALTILITILATLLASTSIFKLNISKTLSNA</sequence>
<evidence type="ECO:0000256" key="7">
    <source>
        <dbReference type="SAM" id="Phobius"/>
    </source>
</evidence>
<dbReference type="Pfam" id="PF02687">
    <property type="entry name" value="FtsX"/>
    <property type="match status" value="1"/>
</dbReference>
<dbReference type="InterPro" id="IPR051125">
    <property type="entry name" value="ABC-4/HrtB_transporter"/>
</dbReference>
<name>A0ABT0PTB0_9FLAO</name>
<feature type="region of interest" description="Disordered" evidence="6">
    <location>
        <begin position="204"/>
        <end position="250"/>
    </location>
</feature>
<evidence type="ECO:0000313" key="10">
    <source>
        <dbReference type="EMBL" id="MCL6274623.1"/>
    </source>
</evidence>
<organism evidence="10 11">
    <name type="scientific">Flagellimonas spongiicola</name>
    <dbReference type="NCBI Taxonomy" id="2942208"/>
    <lineage>
        <taxon>Bacteria</taxon>
        <taxon>Pseudomonadati</taxon>
        <taxon>Bacteroidota</taxon>
        <taxon>Flavobacteriia</taxon>
        <taxon>Flavobacteriales</taxon>
        <taxon>Flavobacteriaceae</taxon>
        <taxon>Flagellimonas</taxon>
    </lineage>
</organism>
<feature type="transmembrane region" description="Helical" evidence="7">
    <location>
        <begin position="343"/>
        <end position="367"/>
    </location>
</feature>
<evidence type="ECO:0000256" key="3">
    <source>
        <dbReference type="ARBA" id="ARBA00022692"/>
    </source>
</evidence>